<comment type="cofactor">
    <cofactor evidence="1">
        <name>[4Fe-4S] cluster</name>
        <dbReference type="ChEBI" id="CHEBI:49883"/>
    </cofactor>
</comment>
<dbReference type="SFLD" id="SFLDG01081">
    <property type="entry name" value="cleavage_of_the_Ca-Cb_bond_in"/>
    <property type="match status" value="1"/>
</dbReference>
<gene>
    <name evidence="8" type="primary">thiH</name>
    <name evidence="8" type="ORF">KEM10_16680</name>
</gene>
<dbReference type="EMBL" id="JAGUCO010000016">
    <property type="protein sequence ID" value="MBS2099926.1"/>
    <property type="molecule type" value="Genomic_DNA"/>
</dbReference>
<dbReference type="SFLD" id="SFLDG01060">
    <property type="entry name" value="BATS_domain_containing"/>
    <property type="match status" value="1"/>
</dbReference>
<evidence type="ECO:0000256" key="1">
    <source>
        <dbReference type="ARBA" id="ARBA00001966"/>
    </source>
</evidence>
<feature type="domain" description="Radical SAM core" evidence="7">
    <location>
        <begin position="73"/>
        <end position="317"/>
    </location>
</feature>
<dbReference type="SMART" id="SM00876">
    <property type="entry name" value="BATS"/>
    <property type="match status" value="1"/>
</dbReference>
<dbReference type="InterPro" id="IPR058240">
    <property type="entry name" value="rSAM_sf"/>
</dbReference>
<dbReference type="SFLD" id="SFLDS00029">
    <property type="entry name" value="Radical_SAM"/>
    <property type="match status" value="1"/>
</dbReference>
<evidence type="ECO:0000259" key="7">
    <source>
        <dbReference type="PROSITE" id="PS51918"/>
    </source>
</evidence>
<dbReference type="InterPro" id="IPR013785">
    <property type="entry name" value="Aldolase_TIM"/>
</dbReference>
<dbReference type="Pfam" id="PF04055">
    <property type="entry name" value="Radical_SAM"/>
    <property type="match status" value="1"/>
</dbReference>
<dbReference type="PANTHER" id="PTHR43583:SF1">
    <property type="entry name" value="2-IMINOACETATE SYNTHASE"/>
    <property type="match status" value="1"/>
</dbReference>
<dbReference type="PROSITE" id="PS51918">
    <property type="entry name" value="RADICAL_SAM"/>
    <property type="match status" value="1"/>
</dbReference>
<evidence type="ECO:0000313" key="8">
    <source>
        <dbReference type="EMBL" id="MBS2099926.1"/>
    </source>
</evidence>
<dbReference type="Pfam" id="PF06968">
    <property type="entry name" value="BATS"/>
    <property type="match status" value="1"/>
</dbReference>
<evidence type="ECO:0000256" key="6">
    <source>
        <dbReference type="ARBA" id="ARBA00023014"/>
    </source>
</evidence>
<dbReference type="SFLD" id="SFLDF00301">
    <property type="entry name" value="2-iminoacetate_synthase_(ThiH)"/>
    <property type="match status" value="1"/>
</dbReference>
<keyword evidence="3" id="KW-0949">S-adenosyl-L-methionine</keyword>
<dbReference type="InterPro" id="IPR034428">
    <property type="entry name" value="ThiH/NoCL/HydG-like"/>
</dbReference>
<evidence type="ECO:0000256" key="3">
    <source>
        <dbReference type="ARBA" id="ARBA00022691"/>
    </source>
</evidence>
<accession>A0ABS5K021</accession>
<name>A0ABS5K021_9BACT</name>
<evidence type="ECO:0000256" key="4">
    <source>
        <dbReference type="ARBA" id="ARBA00022723"/>
    </source>
</evidence>
<dbReference type="Gene3D" id="3.20.20.70">
    <property type="entry name" value="Aldolase class I"/>
    <property type="match status" value="1"/>
</dbReference>
<proteinExistence type="predicted"/>
<dbReference type="Proteomes" id="UP000708576">
    <property type="component" value="Unassembled WGS sequence"/>
</dbReference>
<sequence>MNSFTFNDVHASYNWDECKKAIYNKTATDVERALNTNKATLDDFMALISPAAEPFLEKMAQKSRSITQRRFGKTMQMYIPLYLSNACANACIYCGFNHKNDITRITLNKEQVLEEIKVIKDMGFEHLLLVTGEHPAHCGFDYLKEIIEIVKPHFSLISIEVQPMDAHQYEELSEMGVHTVYVYQETYNQAQYPVYHPRGKKANFEYRLETGDRLGKAGIHKMGLGCLLGLEDWRTDSFFTALHLNYLEKTYWRTKYSLSFPRLRPHVGSFNPNHPINDKELAQLIMAYRIFDPDVDLSLSTRENQIFRDNMMQLGITAMSAGSKTEPGGYAVYNKALEQFEIADARTPEEVSSAIRTQGYEVVWKDWDEGMWGR</sequence>
<dbReference type="InterPro" id="IPR012726">
    <property type="entry name" value="ThiH"/>
</dbReference>
<evidence type="ECO:0000256" key="2">
    <source>
        <dbReference type="ARBA" id="ARBA00022485"/>
    </source>
</evidence>
<dbReference type="SUPFAM" id="SSF102114">
    <property type="entry name" value="Radical SAM enzymes"/>
    <property type="match status" value="1"/>
</dbReference>
<dbReference type="RefSeq" id="WP_212217165.1">
    <property type="nucleotide sequence ID" value="NZ_JAGUCO010000016.1"/>
</dbReference>
<reference evidence="8 9" key="1">
    <citation type="journal article" date="2015" name="Int. J. Syst. Evol. Microbiol.">
        <title>Carboxylicivirga linearis sp. nov., isolated from a sea cucumber culture pond.</title>
        <authorList>
            <person name="Wang F.Q."/>
            <person name="Zhou Y.X."/>
            <person name="Lin X.Z."/>
            <person name="Chen G.J."/>
            <person name="Du Z.J."/>
        </authorList>
    </citation>
    <scope>NUCLEOTIDE SEQUENCE [LARGE SCALE GENOMIC DNA]</scope>
    <source>
        <strain evidence="8 9">FB218</strain>
    </source>
</reference>
<dbReference type="InterPro" id="IPR010722">
    <property type="entry name" value="BATS_dom"/>
</dbReference>
<protein>
    <submittedName>
        <fullName evidence="8">2-iminoacetate synthase ThiH</fullName>
    </submittedName>
</protein>
<keyword evidence="2" id="KW-0004">4Fe-4S</keyword>
<organism evidence="8 9">
    <name type="scientific">Carboxylicivirga linearis</name>
    <dbReference type="NCBI Taxonomy" id="1628157"/>
    <lineage>
        <taxon>Bacteria</taxon>
        <taxon>Pseudomonadati</taxon>
        <taxon>Bacteroidota</taxon>
        <taxon>Bacteroidia</taxon>
        <taxon>Marinilabiliales</taxon>
        <taxon>Marinilabiliaceae</taxon>
        <taxon>Carboxylicivirga</taxon>
    </lineage>
</organism>
<comment type="caution">
    <text evidence="8">The sequence shown here is derived from an EMBL/GenBank/DDBJ whole genome shotgun (WGS) entry which is preliminary data.</text>
</comment>
<keyword evidence="9" id="KW-1185">Reference proteome</keyword>
<dbReference type="InterPro" id="IPR007197">
    <property type="entry name" value="rSAM"/>
</dbReference>
<evidence type="ECO:0000256" key="5">
    <source>
        <dbReference type="ARBA" id="ARBA00023004"/>
    </source>
</evidence>
<dbReference type="CDD" id="cd01335">
    <property type="entry name" value="Radical_SAM"/>
    <property type="match status" value="1"/>
</dbReference>
<keyword evidence="5" id="KW-0408">Iron</keyword>
<dbReference type="PANTHER" id="PTHR43583">
    <property type="entry name" value="2-IMINOACETATE SYNTHASE"/>
    <property type="match status" value="1"/>
</dbReference>
<evidence type="ECO:0000313" key="9">
    <source>
        <dbReference type="Proteomes" id="UP000708576"/>
    </source>
</evidence>
<keyword evidence="6" id="KW-0411">Iron-sulfur</keyword>
<dbReference type="NCBIfam" id="TIGR02351">
    <property type="entry name" value="thiH"/>
    <property type="match status" value="1"/>
</dbReference>
<keyword evidence="4" id="KW-0479">Metal-binding</keyword>